<dbReference type="AlphaFoldDB" id="A0A0L6V0E5"/>
<dbReference type="Proteomes" id="UP000037035">
    <property type="component" value="Unassembled WGS sequence"/>
</dbReference>
<feature type="non-terminal residue" evidence="1">
    <location>
        <position position="1"/>
    </location>
</feature>
<protein>
    <submittedName>
        <fullName evidence="1">Uncharacterized protein</fullName>
    </submittedName>
</protein>
<sequence length="89" mass="10277">FLHSSKVVHPNTRKNQVGILDKFDGMWGMKAEVYASQVIFYITTNLESFLKVFFSLSYITGQASQLSHPLMKVCDDKAVDNHYFTQYFC</sequence>
<organism evidence="1 2">
    <name type="scientific">Puccinia sorghi</name>
    <dbReference type="NCBI Taxonomy" id="27349"/>
    <lineage>
        <taxon>Eukaryota</taxon>
        <taxon>Fungi</taxon>
        <taxon>Dikarya</taxon>
        <taxon>Basidiomycota</taxon>
        <taxon>Pucciniomycotina</taxon>
        <taxon>Pucciniomycetes</taxon>
        <taxon>Pucciniales</taxon>
        <taxon>Pucciniaceae</taxon>
        <taxon>Puccinia</taxon>
    </lineage>
</organism>
<gene>
    <name evidence="1" type="ORF">VP01_3190g1</name>
</gene>
<accession>A0A0L6V0E5</accession>
<reference evidence="1 2" key="1">
    <citation type="submission" date="2015-08" db="EMBL/GenBank/DDBJ databases">
        <title>Next Generation Sequencing and Analysis of the Genome of Puccinia sorghi L Schw, the Causal Agent of Maize Common Rust.</title>
        <authorList>
            <person name="Rochi L."/>
            <person name="Burguener G."/>
            <person name="Darino M."/>
            <person name="Turjanski A."/>
            <person name="Kreff E."/>
            <person name="Dieguez M.J."/>
            <person name="Sacco F."/>
        </authorList>
    </citation>
    <scope>NUCLEOTIDE SEQUENCE [LARGE SCALE GENOMIC DNA]</scope>
    <source>
        <strain evidence="1 2">RO10H11247</strain>
    </source>
</reference>
<proteinExistence type="predicted"/>
<evidence type="ECO:0000313" key="1">
    <source>
        <dbReference type="EMBL" id="KNZ53600.1"/>
    </source>
</evidence>
<dbReference type="VEuPathDB" id="FungiDB:VP01_3190g1"/>
<evidence type="ECO:0000313" key="2">
    <source>
        <dbReference type="Proteomes" id="UP000037035"/>
    </source>
</evidence>
<comment type="caution">
    <text evidence="1">The sequence shown here is derived from an EMBL/GenBank/DDBJ whole genome shotgun (WGS) entry which is preliminary data.</text>
</comment>
<name>A0A0L6V0E5_9BASI</name>
<keyword evidence="2" id="KW-1185">Reference proteome</keyword>
<dbReference type="EMBL" id="LAVV01008158">
    <property type="protein sequence ID" value="KNZ53600.1"/>
    <property type="molecule type" value="Genomic_DNA"/>
</dbReference>